<gene>
    <name evidence="2" type="ORF">ACF1HC_05185</name>
</gene>
<dbReference type="EMBL" id="JBICBM010000002">
    <property type="protein sequence ID" value="MFF9881006.1"/>
    <property type="molecule type" value="Genomic_DNA"/>
</dbReference>
<feature type="compositionally biased region" description="Basic residues" evidence="1">
    <location>
        <begin position="74"/>
        <end position="85"/>
    </location>
</feature>
<organism evidence="2 3">
    <name type="scientific">Streptomyces eurythermus</name>
    <dbReference type="NCBI Taxonomy" id="42237"/>
    <lineage>
        <taxon>Bacteria</taxon>
        <taxon>Bacillati</taxon>
        <taxon>Actinomycetota</taxon>
        <taxon>Actinomycetes</taxon>
        <taxon>Kitasatosporales</taxon>
        <taxon>Streptomycetaceae</taxon>
        <taxon>Streptomyces</taxon>
    </lineage>
</organism>
<name>A0ABW6YQW0_9ACTN</name>
<sequence>MARRLQPVERSRAQGRDQPARPAPGQLLTRPGNNPRRRCVASRDEIHPADAAPARRDRRREVTAVTRVPERTRPPRPYRSVRLHSRPHIDLQRVSAALCRH</sequence>
<proteinExistence type="predicted"/>
<comment type="caution">
    <text evidence="2">The sequence shown here is derived from an EMBL/GenBank/DDBJ whole genome shotgun (WGS) entry which is preliminary data.</text>
</comment>
<protein>
    <submittedName>
        <fullName evidence="2">Leader peptide</fullName>
    </submittedName>
</protein>
<evidence type="ECO:0000313" key="2">
    <source>
        <dbReference type="EMBL" id="MFF9881006.1"/>
    </source>
</evidence>
<accession>A0ABW6YQW0</accession>
<evidence type="ECO:0000313" key="3">
    <source>
        <dbReference type="Proteomes" id="UP001603418"/>
    </source>
</evidence>
<dbReference type="InterPro" id="IPR049979">
    <property type="entry name" value="Cys_resp_CS_actino"/>
</dbReference>
<dbReference type="Proteomes" id="UP001603418">
    <property type="component" value="Unassembled WGS sequence"/>
</dbReference>
<dbReference type="NCBIfam" id="NF042934">
    <property type="entry name" value="cis_reg_atten"/>
    <property type="match status" value="1"/>
</dbReference>
<feature type="region of interest" description="Disordered" evidence="1">
    <location>
        <begin position="1"/>
        <end position="85"/>
    </location>
</feature>
<evidence type="ECO:0000256" key="1">
    <source>
        <dbReference type="SAM" id="MobiDB-lite"/>
    </source>
</evidence>
<reference evidence="2 3" key="1">
    <citation type="submission" date="2024-10" db="EMBL/GenBank/DDBJ databases">
        <title>The Natural Products Discovery Center: Release of the First 8490 Sequenced Strains for Exploring Actinobacteria Biosynthetic Diversity.</title>
        <authorList>
            <person name="Kalkreuter E."/>
            <person name="Kautsar S.A."/>
            <person name="Yang D."/>
            <person name="Bader C.D."/>
            <person name="Teijaro C.N."/>
            <person name="Fluegel L."/>
            <person name="Davis C.M."/>
            <person name="Simpson J.R."/>
            <person name="Lauterbach L."/>
            <person name="Steele A.D."/>
            <person name="Gui C."/>
            <person name="Meng S."/>
            <person name="Li G."/>
            <person name="Viehrig K."/>
            <person name="Ye F."/>
            <person name="Su P."/>
            <person name="Kiefer A.F."/>
            <person name="Nichols A."/>
            <person name="Cepeda A.J."/>
            <person name="Yan W."/>
            <person name="Fan B."/>
            <person name="Jiang Y."/>
            <person name="Adhikari A."/>
            <person name="Zheng C.-J."/>
            <person name="Schuster L."/>
            <person name="Cowan T.M."/>
            <person name="Smanski M.J."/>
            <person name="Chevrette M.G."/>
            <person name="De Carvalho L.P.S."/>
            <person name="Shen B."/>
        </authorList>
    </citation>
    <scope>NUCLEOTIDE SEQUENCE [LARGE SCALE GENOMIC DNA]</scope>
    <source>
        <strain evidence="2 3">NPDC013366</strain>
    </source>
</reference>
<dbReference type="RefSeq" id="WP_359544165.1">
    <property type="nucleotide sequence ID" value="NZ_JBFACJ010000008.1"/>
</dbReference>
<feature type="compositionally biased region" description="Basic and acidic residues" evidence="1">
    <location>
        <begin position="41"/>
        <end position="73"/>
    </location>
</feature>
<feature type="compositionally biased region" description="Basic and acidic residues" evidence="1">
    <location>
        <begin position="1"/>
        <end position="19"/>
    </location>
</feature>
<keyword evidence="3" id="KW-1185">Reference proteome</keyword>